<dbReference type="EMBL" id="ML991834">
    <property type="protein sequence ID" value="KAF2230899.1"/>
    <property type="molecule type" value="Genomic_DNA"/>
</dbReference>
<name>A0A6A6GZ30_VIRVR</name>
<evidence type="ECO:0000313" key="1">
    <source>
        <dbReference type="EMBL" id="KAF2230899.1"/>
    </source>
</evidence>
<evidence type="ECO:0000313" key="2">
    <source>
        <dbReference type="Proteomes" id="UP000800092"/>
    </source>
</evidence>
<organism evidence="1 2">
    <name type="scientific">Viridothelium virens</name>
    <name type="common">Speckled blister lichen</name>
    <name type="synonym">Trypethelium virens</name>
    <dbReference type="NCBI Taxonomy" id="1048519"/>
    <lineage>
        <taxon>Eukaryota</taxon>
        <taxon>Fungi</taxon>
        <taxon>Dikarya</taxon>
        <taxon>Ascomycota</taxon>
        <taxon>Pezizomycotina</taxon>
        <taxon>Dothideomycetes</taxon>
        <taxon>Dothideomycetes incertae sedis</taxon>
        <taxon>Trypetheliales</taxon>
        <taxon>Trypetheliaceae</taxon>
        <taxon>Viridothelium</taxon>
    </lineage>
</organism>
<sequence length="152" mass="17265">MMDRRDRIGQRCPESCPYQQGPETVRLKKTYYYAKCIQSLGTEVDDSQAQKLQYLTADCTCEILATDPLITLNAHPAHLQEYLVSPYPAQEQQRSEQASRFLLSHSNLEVFTALGVLKENLSCKYPFACRLYKSSHSLALRSLFSSSFSDPS</sequence>
<gene>
    <name evidence="1" type="ORF">EV356DRAFT_318343</name>
</gene>
<proteinExistence type="predicted"/>
<reference evidence="1" key="1">
    <citation type="journal article" date="2020" name="Stud. Mycol.">
        <title>101 Dothideomycetes genomes: a test case for predicting lifestyles and emergence of pathogens.</title>
        <authorList>
            <person name="Haridas S."/>
            <person name="Albert R."/>
            <person name="Binder M."/>
            <person name="Bloem J."/>
            <person name="Labutti K."/>
            <person name="Salamov A."/>
            <person name="Andreopoulos B."/>
            <person name="Baker S."/>
            <person name="Barry K."/>
            <person name="Bills G."/>
            <person name="Bluhm B."/>
            <person name="Cannon C."/>
            <person name="Castanera R."/>
            <person name="Culley D."/>
            <person name="Daum C."/>
            <person name="Ezra D."/>
            <person name="Gonzalez J."/>
            <person name="Henrissat B."/>
            <person name="Kuo A."/>
            <person name="Liang C."/>
            <person name="Lipzen A."/>
            <person name="Lutzoni F."/>
            <person name="Magnuson J."/>
            <person name="Mondo S."/>
            <person name="Nolan M."/>
            <person name="Ohm R."/>
            <person name="Pangilinan J."/>
            <person name="Park H.-J."/>
            <person name="Ramirez L."/>
            <person name="Alfaro M."/>
            <person name="Sun H."/>
            <person name="Tritt A."/>
            <person name="Yoshinaga Y."/>
            <person name="Zwiers L.-H."/>
            <person name="Turgeon B."/>
            <person name="Goodwin S."/>
            <person name="Spatafora J."/>
            <person name="Crous P."/>
            <person name="Grigoriev I."/>
        </authorList>
    </citation>
    <scope>NUCLEOTIDE SEQUENCE</scope>
    <source>
        <strain evidence="1">Tuck. ex Michener</strain>
    </source>
</reference>
<accession>A0A6A6GZ30</accession>
<dbReference type="Proteomes" id="UP000800092">
    <property type="component" value="Unassembled WGS sequence"/>
</dbReference>
<protein>
    <submittedName>
        <fullName evidence="1">Uncharacterized protein</fullName>
    </submittedName>
</protein>
<keyword evidence="2" id="KW-1185">Reference proteome</keyword>
<dbReference type="AlphaFoldDB" id="A0A6A6GZ30"/>